<keyword evidence="4" id="KW-1185">Reference proteome</keyword>
<feature type="transmembrane region" description="Helical" evidence="1">
    <location>
        <begin position="36"/>
        <end position="54"/>
    </location>
</feature>
<evidence type="ECO:0000313" key="3">
    <source>
        <dbReference type="EMBL" id="TCV04895.1"/>
    </source>
</evidence>
<feature type="transmembrane region" description="Helical" evidence="1">
    <location>
        <begin position="102"/>
        <end position="120"/>
    </location>
</feature>
<dbReference type="GO" id="GO:0016747">
    <property type="term" value="F:acyltransferase activity, transferring groups other than amino-acyl groups"/>
    <property type="evidence" value="ECO:0007669"/>
    <property type="project" value="InterPro"/>
</dbReference>
<proteinExistence type="predicted"/>
<evidence type="ECO:0000313" key="4">
    <source>
        <dbReference type="Proteomes" id="UP000295433"/>
    </source>
</evidence>
<feature type="domain" description="Acyltransferase 3" evidence="2">
    <location>
        <begin position="10"/>
        <end position="150"/>
    </location>
</feature>
<dbReference type="InterPro" id="IPR002656">
    <property type="entry name" value="Acyl_transf_3_dom"/>
</dbReference>
<comment type="caution">
    <text evidence="3">The sequence shown here is derived from an EMBL/GenBank/DDBJ whole genome shotgun (WGS) entry which is preliminary data.</text>
</comment>
<keyword evidence="3" id="KW-0808">Transferase</keyword>
<dbReference type="InterPro" id="IPR050879">
    <property type="entry name" value="Acyltransferase_3"/>
</dbReference>
<keyword evidence="3" id="KW-0012">Acyltransferase</keyword>
<feature type="transmembrane region" description="Helical" evidence="1">
    <location>
        <begin position="60"/>
        <end position="81"/>
    </location>
</feature>
<dbReference type="Pfam" id="PF01757">
    <property type="entry name" value="Acyl_transf_3"/>
    <property type="match status" value="1"/>
</dbReference>
<keyword evidence="1" id="KW-0812">Transmembrane</keyword>
<feature type="transmembrane region" description="Helical" evidence="1">
    <location>
        <begin position="6"/>
        <end position="27"/>
    </location>
</feature>
<gene>
    <name evidence="3" type="ORF">EDC54_10848</name>
</gene>
<sequence length="179" mass="20189">MVGEIQFWLAYTFPPARVFEFIIGMLLSRIILEGRWISVSVTTSVTLLVLAYCLDLFMPFLLSLKLVALIPLTLLIGSLAVNDLREKHSFLHSKPMQWLGNISFGFYMIHFFILKILAAWTDGARYDTMSAILLIVLAGVVSLVASWLLYTFIEKPIGHFLTAKKNKTSATQESSLKTQ</sequence>
<protein>
    <submittedName>
        <fullName evidence="3">Acyltransferase-like protein</fullName>
    </submittedName>
</protein>
<dbReference type="EMBL" id="SMBY01000008">
    <property type="protein sequence ID" value="TCV04895.1"/>
    <property type="molecule type" value="Genomic_DNA"/>
</dbReference>
<dbReference type="Proteomes" id="UP000295433">
    <property type="component" value="Unassembled WGS sequence"/>
</dbReference>
<reference evidence="3 4" key="1">
    <citation type="submission" date="2019-03" db="EMBL/GenBank/DDBJ databases">
        <title>Genomic Encyclopedia of Type Strains, Phase IV (KMG-IV): sequencing the most valuable type-strain genomes for metagenomic binning, comparative biology and taxonomic classification.</title>
        <authorList>
            <person name="Goeker M."/>
        </authorList>
    </citation>
    <scope>NUCLEOTIDE SEQUENCE [LARGE SCALE GENOMIC DNA]</scope>
    <source>
        <strain evidence="3 4">DSM 16730</strain>
    </source>
</reference>
<dbReference type="PANTHER" id="PTHR23028">
    <property type="entry name" value="ACETYLTRANSFERASE"/>
    <property type="match status" value="1"/>
</dbReference>
<name>A0A4R3VLX5_9GAMM</name>
<keyword evidence="1" id="KW-0472">Membrane</keyword>
<organism evidence="3 4">
    <name type="scientific">Samsonia erythrinae</name>
    <dbReference type="NCBI Taxonomy" id="160434"/>
    <lineage>
        <taxon>Bacteria</taxon>
        <taxon>Pseudomonadati</taxon>
        <taxon>Pseudomonadota</taxon>
        <taxon>Gammaproteobacteria</taxon>
        <taxon>Enterobacterales</taxon>
        <taxon>Pectobacteriaceae</taxon>
        <taxon>Samsonia</taxon>
    </lineage>
</organism>
<dbReference type="AlphaFoldDB" id="A0A4R3VLX5"/>
<accession>A0A4R3VLX5</accession>
<keyword evidence="1" id="KW-1133">Transmembrane helix</keyword>
<evidence type="ECO:0000256" key="1">
    <source>
        <dbReference type="SAM" id="Phobius"/>
    </source>
</evidence>
<evidence type="ECO:0000259" key="2">
    <source>
        <dbReference type="Pfam" id="PF01757"/>
    </source>
</evidence>
<feature type="transmembrane region" description="Helical" evidence="1">
    <location>
        <begin position="132"/>
        <end position="153"/>
    </location>
</feature>